<accession>A0A0A6PZP9</accession>
<gene>
    <name evidence="1" type="ORF">AWN73_11690</name>
</gene>
<dbReference type="AlphaFoldDB" id="A0A0A6PZP9"/>
<evidence type="ECO:0000313" key="1">
    <source>
        <dbReference type="EMBL" id="PPV15434.1"/>
    </source>
</evidence>
<evidence type="ECO:0008006" key="3">
    <source>
        <dbReference type="Google" id="ProtNLM"/>
    </source>
</evidence>
<reference evidence="1 2" key="1">
    <citation type="submission" date="2016-01" db="EMBL/GenBank/DDBJ databases">
        <title>Characterization of the Clostridium difficile lineages that are prevalent in Hong Kong and China.</title>
        <authorList>
            <person name="Kwok J.S.-L."/>
            <person name="Lam W.-Y."/>
            <person name="Ip M."/>
            <person name="Chan T.-F."/>
            <person name="Hawkey P.M."/>
            <person name="Tsui S.K.-W."/>
        </authorList>
    </citation>
    <scope>NUCLEOTIDE SEQUENCE [LARGE SCALE GENOMIC DNA]</scope>
    <source>
        <strain evidence="1 2">300064</strain>
    </source>
</reference>
<evidence type="ECO:0000313" key="2">
    <source>
        <dbReference type="Proteomes" id="UP000238081"/>
    </source>
</evidence>
<comment type="caution">
    <text evidence="1">The sequence shown here is derived from an EMBL/GenBank/DDBJ whole genome shotgun (WGS) entry which is preliminary data.</text>
</comment>
<organism evidence="1 2">
    <name type="scientific">Clostridium butyricum</name>
    <dbReference type="NCBI Taxonomy" id="1492"/>
    <lineage>
        <taxon>Bacteria</taxon>
        <taxon>Bacillati</taxon>
        <taxon>Bacillota</taxon>
        <taxon>Clostridia</taxon>
        <taxon>Eubacteriales</taxon>
        <taxon>Clostridiaceae</taxon>
        <taxon>Clostridium</taxon>
    </lineage>
</organism>
<dbReference type="InterPro" id="IPR014858">
    <property type="entry name" value="BrxB"/>
</dbReference>
<proteinExistence type="predicted"/>
<dbReference type="Proteomes" id="UP000238081">
    <property type="component" value="Unassembled WGS sequence"/>
</dbReference>
<protein>
    <recommendedName>
        <fullName evidence="3">DUF1788 domain-containing protein</fullName>
    </recommendedName>
</protein>
<sequence length="193" mass="22651">MKSIYERVDEILPKIVEPSFRENKGLGNEIGFYIFDYDPEYELLIRDRVTFIKDKAKGAYGLNIVEFDLYEIMLELLDSKGYLKKNFIMEEKKGSEQVFTATKKALRLTLDNDLLVQYISERLDDADIVFLTGIGKAWPIIRSHTVLNNLHRIVEKQPLIMFFPGTYDGGSLMLFNYLKDDNYYRAFQLIDKY</sequence>
<dbReference type="EMBL" id="LRDH01000099">
    <property type="protein sequence ID" value="PPV15434.1"/>
    <property type="molecule type" value="Genomic_DNA"/>
</dbReference>
<dbReference type="RefSeq" id="WP_043662655.1">
    <property type="nucleotide sequence ID" value="NZ_JSEG01000004.1"/>
</dbReference>
<dbReference type="Pfam" id="PF08747">
    <property type="entry name" value="BrxB"/>
    <property type="match status" value="1"/>
</dbReference>
<name>A0A0A6PZP9_CLOBU</name>